<protein>
    <submittedName>
        <fullName evidence="2">Uncharacterized protein</fullName>
    </submittedName>
</protein>
<gene>
    <name evidence="2" type="ORF">GCM10010422_74780</name>
</gene>
<reference evidence="2 3" key="1">
    <citation type="journal article" date="2019" name="Int. J. Syst. Evol. Microbiol.">
        <title>The Global Catalogue of Microorganisms (GCM) 10K type strain sequencing project: providing services to taxonomists for standard genome sequencing and annotation.</title>
        <authorList>
            <consortium name="The Broad Institute Genomics Platform"/>
            <consortium name="The Broad Institute Genome Sequencing Center for Infectious Disease"/>
            <person name="Wu L."/>
            <person name="Ma J."/>
        </authorList>
    </citation>
    <scope>NUCLEOTIDE SEQUENCE [LARGE SCALE GENOMIC DNA]</scope>
    <source>
        <strain evidence="2 3">JCM 6923</strain>
    </source>
</reference>
<keyword evidence="3" id="KW-1185">Reference proteome</keyword>
<evidence type="ECO:0000313" key="2">
    <source>
        <dbReference type="EMBL" id="GAA2511782.1"/>
    </source>
</evidence>
<dbReference type="Proteomes" id="UP001501721">
    <property type="component" value="Unassembled WGS sequence"/>
</dbReference>
<proteinExistence type="predicted"/>
<dbReference type="RefSeq" id="WP_346076764.1">
    <property type="nucleotide sequence ID" value="NZ_BAAATL010000053.1"/>
</dbReference>
<dbReference type="EMBL" id="BAAATL010000053">
    <property type="protein sequence ID" value="GAA2511782.1"/>
    <property type="molecule type" value="Genomic_DNA"/>
</dbReference>
<feature type="region of interest" description="Disordered" evidence="1">
    <location>
        <begin position="1"/>
        <end position="25"/>
    </location>
</feature>
<evidence type="ECO:0000313" key="3">
    <source>
        <dbReference type="Proteomes" id="UP001501721"/>
    </source>
</evidence>
<name>A0ABN3N0V8_9ACTN</name>
<evidence type="ECO:0000256" key="1">
    <source>
        <dbReference type="SAM" id="MobiDB-lite"/>
    </source>
</evidence>
<organism evidence="2 3">
    <name type="scientific">Streptomyces graminearus</name>
    <dbReference type="NCBI Taxonomy" id="284030"/>
    <lineage>
        <taxon>Bacteria</taxon>
        <taxon>Bacillati</taxon>
        <taxon>Actinomycetota</taxon>
        <taxon>Actinomycetes</taxon>
        <taxon>Kitasatosporales</taxon>
        <taxon>Streptomycetaceae</taxon>
        <taxon>Streptomyces</taxon>
    </lineage>
</organism>
<feature type="compositionally biased region" description="Basic and acidic residues" evidence="1">
    <location>
        <begin position="1"/>
        <end position="12"/>
    </location>
</feature>
<sequence>MSLTDVKIRSPRSDGAPDTPDPREAMRALPGFLRYPLTVFTGKPLTEQTRLGAHPAWPAQSAHDGLMARLGADKGHGATAALAG</sequence>
<accession>A0ABN3N0V8</accession>
<comment type="caution">
    <text evidence="2">The sequence shown here is derived from an EMBL/GenBank/DDBJ whole genome shotgun (WGS) entry which is preliminary data.</text>
</comment>